<dbReference type="EMBL" id="KL198047">
    <property type="protein sequence ID" value="KDQ12873.1"/>
    <property type="molecule type" value="Genomic_DNA"/>
</dbReference>
<proteinExistence type="predicted"/>
<feature type="region of interest" description="Disordered" evidence="2">
    <location>
        <begin position="642"/>
        <end position="689"/>
    </location>
</feature>
<feature type="compositionally biased region" description="Low complexity" evidence="2">
    <location>
        <begin position="642"/>
        <end position="652"/>
    </location>
</feature>
<accession>A0A067MAV9</accession>
<feature type="region of interest" description="Disordered" evidence="2">
    <location>
        <begin position="338"/>
        <end position="362"/>
    </location>
</feature>
<dbReference type="Proteomes" id="UP000027195">
    <property type="component" value="Unassembled WGS sequence"/>
</dbReference>
<feature type="coiled-coil region" evidence="1">
    <location>
        <begin position="692"/>
        <end position="719"/>
    </location>
</feature>
<keyword evidence="1" id="KW-0175">Coiled coil</keyword>
<sequence>MFIRWAEGRVAGCSMLVWHQAAITQRTRTLGPVGGCCGRAACCGPSDATTHAQTHKQRHIASPPRFPSLHRSTTILCDAQAHTSTPTHSPTTTTTTTTESTMPSVISPFAYTAADNEPVRSFFAPPPAPPVYEGFRTLKPLPDAYIPVDGDSELEDICEQFGECFSLACDAIGSFPASFVALMAWIYSCSCYFASCFAFIPRTLAAAVSWTQSACITTTIFFSSACSEEATASDVKPALAVTVARDEGILDMDYLDGPNRWGCPVSAHEFEPAVIEYDYVSDGNRRALAIHDAKEAAAVKKITFRERKQAPRASGLPYDLTPAEARRRNEINTKLAMEKEKGRASSQPTMYRRPTSRTPKDLNGIAAPRARVESLARVEPIAPVGDVVLVTTTPVAGSLTCVLEVHEDQPQADSSASQALFELSEQPVQSFAPSVAVETSSVSPSAPPCSISAYAVPVPVDMSTSPAAEVYGGQPQATFVASQAPASFEHPEAQFFAPFAATDASLALPSAPFPFHAPAYAPSFHATGVYDRQPQADYFAAQALAVFQQFFYSPASTEAHLASPSTPLPFMPCAVAQLQSPYDDMDVDYNTAPANFPRADTPALCHSGLSSASISPATPCATLPQFIFEGMSSCGRSDNASGSSPFCASASPSPSPTPAARRSRQGARVGAASRGLSPRNPGKIATVGRKISREESLLRVRLEAELRQLEREEEAAGVAAD</sequence>
<protein>
    <submittedName>
        <fullName evidence="3">Uncharacterized protein</fullName>
    </submittedName>
</protein>
<dbReference type="AlphaFoldDB" id="A0A067MAV9"/>
<evidence type="ECO:0000313" key="4">
    <source>
        <dbReference type="Proteomes" id="UP000027195"/>
    </source>
</evidence>
<name>A0A067MAV9_BOTB1</name>
<evidence type="ECO:0000256" key="2">
    <source>
        <dbReference type="SAM" id="MobiDB-lite"/>
    </source>
</evidence>
<reference evidence="4" key="1">
    <citation type="journal article" date="2014" name="Proc. Natl. Acad. Sci. U.S.A.">
        <title>Extensive sampling of basidiomycete genomes demonstrates inadequacy of the white-rot/brown-rot paradigm for wood decay fungi.</title>
        <authorList>
            <person name="Riley R."/>
            <person name="Salamov A.A."/>
            <person name="Brown D.W."/>
            <person name="Nagy L.G."/>
            <person name="Floudas D."/>
            <person name="Held B.W."/>
            <person name="Levasseur A."/>
            <person name="Lombard V."/>
            <person name="Morin E."/>
            <person name="Otillar R."/>
            <person name="Lindquist E.A."/>
            <person name="Sun H."/>
            <person name="LaButti K.M."/>
            <person name="Schmutz J."/>
            <person name="Jabbour D."/>
            <person name="Luo H."/>
            <person name="Baker S.E."/>
            <person name="Pisabarro A.G."/>
            <person name="Walton J.D."/>
            <person name="Blanchette R.A."/>
            <person name="Henrissat B."/>
            <person name="Martin F."/>
            <person name="Cullen D."/>
            <person name="Hibbett D.S."/>
            <person name="Grigoriev I.V."/>
        </authorList>
    </citation>
    <scope>NUCLEOTIDE SEQUENCE [LARGE SCALE GENOMIC DNA]</scope>
    <source>
        <strain evidence="4">FD-172 SS1</strain>
    </source>
</reference>
<dbReference type="HOGENOM" id="CLU_383550_0_0_1"/>
<evidence type="ECO:0000313" key="3">
    <source>
        <dbReference type="EMBL" id="KDQ12873.1"/>
    </source>
</evidence>
<organism evidence="3 4">
    <name type="scientific">Botryobasidium botryosum (strain FD-172 SS1)</name>
    <dbReference type="NCBI Taxonomy" id="930990"/>
    <lineage>
        <taxon>Eukaryota</taxon>
        <taxon>Fungi</taxon>
        <taxon>Dikarya</taxon>
        <taxon>Basidiomycota</taxon>
        <taxon>Agaricomycotina</taxon>
        <taxon>Agaricomycetes</taxon>
        <taxon>Cantharellales</taxon>
        <taxon>Botryobasidiaceae</taxon>
        <taxon>Botryobasidium</taxon>
    </lineage>
</organism>
<evidence type="ECO:0000256" key="1">
    <source>
        <dbReference type="SAM" id="Coils"/>
    </source>
</evidence>
<gene>
    <name evidence="3" type="ORF">BOTBODRAFT_404167</name>
</gene>
<keyword evidence="4" id="KW-1185">Reference proteome</keyword>
<dbReference type="InParanoid" id="A0A067MAV9"/>